<evidence type="ECO:0000313" key="1">
    <source>
        <dbReference type="EMBL" id="NKY84501.1"/>
    </source>
</evidence>
<sequence length="371" mass="39196">MSNDLPDWQSIVSSPSEALLEAADRLTESGIIGVSAAYSTTFGTVTGDFVLTTNGYASGTIKDNYGWDQAEFLASPTTSAVRGDVDWWALRAPRQISQLADRWIRLDRDIDWANPDQGGAFAVDIVDTLSPDALADAIRAIAPLASADMSEISDDYDIFGQIALTAGKWTVVLNGSAPHDITGIWMPLVGGIIDRSAVQDLASVPQTDDDDVPLWDEAGRPTGINVAITTRSGHAGALQIRADRVLADDDRFAIGPPAQVGLTEHASRVGNLLLDTATALDDPDNPGQALNNVLAGLTELEPVIVTKPPEVVIGVDVSPILTPAIVLINVLTARVANLEKTSRDTVISTLRDQLDAAARHSPPSNGPAAEV</sequence>
<proteinExistence type="predicted"/>
<protein>
    <submittedName>
        <fullName evidence="1">Uncharacterized protein</fullName>
    </submittedName>
</protein>
<dbReference type="Proteomes" id="UP000523447">
    <property type="component" value="Unassembled WGS sequence"/>
</dbReference>
<comment type="caution">
    <text evidence="1">The sequence shown here is derived from an EMBL/GenBank/DDBJ whole genome shotgun (WGS) entry which is preliminary data.</text>
</comment>
<reference evidence="1 2" key="1">
    <citation type="submission" date="2020-04" db="EMBL/GenBank/DDBJ databases">
        <title>MicrobeNet Type strains.</title>
        <authorList>
            <person name="Nicholson A.C."/>
        </authorList>
    </citation>
    <scope>NUCLEOTIDE SEQUENCE [LARGE SCALE GENOMIC DNA]</scope>
    <source>
        <strain evidence="1 2">DSM 44445</strain>
    </source>
</reference>
<gene>
    <name evidence="1" type="ORF">HGA07_02535</name>
</gene>
<name>A0A7X6RG00_9NOCA</name>
<accession>A0A7X6RG00</accession>
<evidence type="ECO:0000313" key="2">
    <source>
        <dbReference type="Proteomes" id="UP000523447"/>
    </source>
</evidence>
<dbReference type="RefSeq" id="WP_040715506.1">
    <property type="nucleotide sequence ID" value="NZ_CAWPHS010000001.1"/>
</dbReference>
<keyword evidence="2" id="KW-1185">Reference proteome</keyword>
<organism evidence="1 2">
    <name type="scientific">Nocardia veterana</name>
    <dbReference type="NCBI Taxonomy" id="132249"/>
    <lineage>
        <taxon>Bacteria</taxon>
        <taxon>Bacillati</taxon>
        <taxon>Actinomycetota</taxon>
        <taxon>Actinomycetes</taxon>
        <taxon>Mycobacteriales</taxon>
        <taxon>Nocardiaceae</taxon>
        <taxon>Nocardia</taxon>
    </lineage>
</organism>
<dbReference type="AlphaFoldDB" id="A0A7X6RG00"/>
<dbReference type="EMBL" id="JAAXPE010000001">
    <property type="protein sequence ID" value="NKY84501.1"/>
    <property type="molecule type" value="Genomic_DNA"/>
</dbReference>